<name>K3VUW7_FUSPC</name>
<dbReference type="HOGENOM" id="CLU_114611_0_0_1"/>
<feature type="compositionally biased region" description="Polar residues" evidence="1">
    <location>
        <begin position="74"/>
        <end position="89"/>
    </location>
</feature>
<dbReference type="GeneID" id="20358970"/>
<feature type="region of interest" description="Disordered" evidence="1">
    <location>
        <begin position="56"/>
        <end position="89"/>
    </location>
</feature>
<dbReference type="Proteomes" id="UP000007978">
    <property type="component" value="Chromosome 1"/>
</dbReference>
<dbReference type="OrthoDB" id="5102578at2759"/>
<organism evidence="2 3">
    <name type="scientific">Fusarium pseudograminearum (strain CS3096)</name>
    <name type="common">Wheat and barley crown-rot fungus</name>
    <dbReference type="NCBI Taxonomy" id="1028729"/>
    <lineage>
        <taxon>Eukaryota</taxon>
        <taxon>Fungi</taxon>
        <taxon>Dikarya</taxon>
        <taxon>Ascomycota</taxon>
        <taxon>Pezizomycotina</taxon>
        <taxon>Sordariomycetes</taxon>
        <taxon>Hypocreomycetidae</taxon>
        <taxon>Hypocreales</taxon>
        <taxon>Nectriaceae</taxon>
        <taxon>Fusarium</taxon>
    </lineage>
</organism>
<dbReference type="EMBL" id="AFNW01000008">
    <property type="protein sequence ID" value="EKJ79419.1"/>
    <property type="molecule type" value="Genomic_DNA"/>
</dbReference>
<dbReference type="eggNOG" id="ENOG502RJB9">
    <property type="taxonomic scope" value="Eukaryota"/>
</dbReference>
<dbReference type="RefSeq" id="XP_009251745.1">
    <property type="nucleotide sequence ID" value="XM_009253470.1"/>
</dbReference>
<protein>
    <submittedName>
        <fullName evidence="2">Uncharacterized protein</fullName>
    </submittedName>
</protein>
<dbReference type="KEGG" id="fpu:FPSE_00350"/>
<dbReference type="AlphaFoldDB" id="K3VUW7"/>
<evidence type="ECO:0000256" key="1">
    <source>
        <dbReference type="SAM" id="MobiDB-lite"/>
    </source>
</evidence>
<evidence type="ECO:0000313" key="2">
    <source>
        <dbReference type="EMBL" id="EKJ79419.1"/>
    </source>
</evidence>
<feature type="region of interest" description="Disordered" evidence="1">
    <location>
        <begin position="184"/>
        <end position="208"/>
    </location>
</feature>
<accession>K3VUW7</accession>
<keyword evidence="3" id="KW-1185">Reference proteome</keyword>
<comment type="caution">
    <text evidence="2">The sequence shown here is derived from an EMBL/GenBank/DDBJ whole genome shotgun (WGS) entry which is preliminary data.</text>
</comment>
<gene>
    <name evidence="2" type="ORF">FPSE_00350</name>
</gene>
<reference evidence="2 3" key="1">
    <citation type="journal article" date="2012" name="PLoS Pathog.">
        <title>Comparative pathogenomics reveals horizontally acquired novel virulence genes in fungi infecting cereal hosts.</title>
        <authorList>
            <person name="Gardiner D.M."/>
            <person name="McDonald M.C."/>
            <person name="Covarelli L."/>
            <person name="Solomon P.S."/>
            <person name="Rusu A.G."/>
            <person name="Marshall M."/>
            <person name="Kazan K."/>
            <person name="Chakraborty S."/>
            <person name="McDonald B.A."/>
            <person name="Manners J.M."/>
        </authorList>
    </citation>
    <scope>NUCLEOTIDE SEQUENCE [LARGE SCALE GENOMIC DNA]</scope>
    <source>
        <strain evidence="2 3">CS3096</strain>
    </source>
</reference>
<sequence>MCLDMEHHWGVRLDYKQPFYPRLDDAEQERKLIMGHVEPGDESLGLNFSMPVSYPGLSTGQSIADPSEPDQEPNDTLPTTDNQVASNSNNGVFQNYEEQLSAIKSDFKKRISDLQSNLELDRDVAEIGVDSKRDREEDQEKVKEIHRHAVQAQKCTEQALEYAEKAQEHANASVELAQSLMESLSSSNLSVRRSSGGARRSSKRLREN</sequence>
<proteinExistence type="predicted"/>
<evidence type="ECO:0000313" key="3">
    <source>
        <dbReference type="Proteomes" id="UP000007978"/>
    </source>
</evidence>
<feature type="compositionally biased region" description="Low complexity" evidence="1">
    <location>
        <begin position="184"/>
        <end position="199"/>
    </location>
</feature>